<dbReference type="InterPro" id="IPR002867">
    <property type="entry name" value="IBR_dom"/>
</dbReference>
<protein>
    <recommendedName>
        <fullName evidence="2">RBR-type E3 ubiquitin transferase</fullName>
        <ecNumber evidence="2">2.3.2.31</ecNumber>
    </recommendedName>
</protein>
<dbReference type="InterPro" id="IPR031127">
    <property type="entry name" value="E3_UB_ligase_RBR"/>
</dbReference>
<comment type="catalytic activity">
    <reaction evidence="1">
        <text>[E2 ubiquitin-conjugating enzyme]-S-ubiquitinyl-L-cysteine + [acceptor protein]-L-lysine = [E2 ubiquitin-conjugating enzyme]-L-cysteine + [acceptor protein]-N(6)-ubiquitinyl-L-lysine.</text>
        <dbReference type="EC" id="2.3.2.31"/>
    </reaction>
</comment>
<dbReference type="InterPro" id="IPR044066">
    <property type="entry name" value="TRIAD_supradom"/>
</dbReference>
<keyword evidence="5" id="KW-0677">Repeat</keyword>
<dbReference type="Gene3D" id="1.20.120.1750">
    <property type="match status" value="1"/>
</dbReference>
<keyword evidence="6 9" id="KW-0863">Zinc-finger</keyword>
<gene>
    <name evidence="12" type="ORF">KIN20_031885</name>
</gene>
<dbReference type="PROSITE" id="PS00518">
    <property type="entry name" value="ZF_RING_1"/>
    <property type="match status" value="1"/>
</dbReference>
<dbReference type="Pfam" id="PF01485">
    <property type="entry name" value="IBR"/>
    <property type="match status" value="2"/>
</dbReference>
<sequence length="1068" mass="122557">METVMQPRRELVFDDLWYNSDHDVWIEGESEESNSTNSRHRPDFEVVSESLADDIENAERIRSEVRRIYRLHTPDLNGTKSVEVSEDTSFRIWYPPNDPKPYLPRYKTRRISKKPILSAESVWKEILADPDVIYELKMRGQRLEPNIVLSPSMRRRLVHHIPRNYRMCCNGSYMVNDLDFFARAEVSTCSSDIFHKCSVFYPDMNYEKESSALCDVLMSKFSDPQPSAKLEVAIPYSPYTMEICLIIQYFFHAAIGDGGSCEILWKDRTHSLLVNVPVDQNIKVYVKCNFPRALYAVRLTTSERVKLSKHLDGSEAEIFKDAVRVYFASWTDCNDALKNKDHLVAQLFPRAFIVGDKKWNSVKNATMTYRVKWFKYPSRCIGTVILKDPRDQTLARKVLLYHGYKVRHYAIDELDTEEIVVKNIPSSFQHDTVFEEHIRRMLSQNHIAIDSAFLKRVRRGLHNIDELARIQVFQSVIQELRYKREWHGHYPGTSHDWLQLSGSNFPWQWKVLDNERSGDDERWSAAGEAELTFQDLECGLNMFNVLANNQQALFLWNGLHDSQQRIVVKPIYCVSLAITKEVRVACDKFIRNLNSEESAVAATSGDIRNSLEIVDKTWTSSYNASDDVDTSEGEISVQGWPVEHVEEVATRLLSLFQGSYIDCSDDENGRLLYGYGARYVELIRKKLRGRVVIDVDFLRERITVVGEEADLTMMKLRFFAKNSNSFIINQVIEIAPPRYPNFIWKILDSVGIEGLSEVCGNAELKRLDFVTMSFTGTLQQYDLLMDYLDEIDERLIPSICKEYISLKPKCPVCQSPVSNAYYCLECGHYYCFKCILHQIKSVTRNRLLPLCCIDKNCGKPFAISDIKRIILGDARLPWLNETKIRPLLESSIDCLLRADNSLLRCPSPDCFGIFTKKNDGPPSTATCDSCGRNVCDMCLMEPHEGFSCNVYAVLRSDHEASLRAYKDSHKEAVRDCPTEGCGAVLEKNGGCNHMHCAACDVHFCWLCGFKDGAASNVYKHLREKHGAIGNDFPLFEEDMGGMDDLNLNHLMQDALYLDDNDGDLGENM</sequence>
<comment type="caution">
    <text evidence="12">The sequence shown here is derived from an EMBL/GenBank/DDBJ whole genome shotgun (WGS) entry which is preliminary data.</text>
</comment>
<dbReference type="AlphaFoldDB" id="A0AAD5R653"/>
<dbReference type="GO" id="GO:0061630">
    <property type="term" value="F:ubiquitin protein ligase activity"/>
    <property type="evidence" value="ECO:0007669"/>
    <property type="project" value="UniProtKB-EC"/>
</dbReference>
<dbReference type="PROSITE" id="PS50089">
    <property type="entry name" value="ZF_RING_2"/>
    <property type="match status" value="1"/>
</dbReference>
<evidence type="ECO:0000259" key="10">
    <source>
        <dbReference type="PROSITE" id="PS50089"/>
    </source>
</evidence>
<dbReference type="SMART" id="SM00647">
    <property type="entry name" value="IBR"/>
    <property type="match status" value="2"/>
</dbReference>
<dbReference type="InterPro" id="IPR017907">
    <property type="entry name" value="Znf_RING_CS"/>
</dbReference>
<keyword evidence="13" id="KW-1185">Reference proteome</keyword>
<reference evidence="12" key="1">
    <citation type="submission" date="2021-06" db="EMBL/GenBank/DDBJ databases">
        <title>Parelaphostrongylus tenuis whole genome reference sequence.</title>
        <authorList>
            <person name="Garwood T.J."/>
            <person name="Larsen P.A."/>
            <person name="Fountain-Jones N.M."/>
            <person name="Garbe J.R."/>
            <person name="Macchietto M.G."/>
            <person name="Kania S.A."/>
            <person name="Gerhold R.W."/>
            <person name="Richards J.E."/>
            <person name="Wolf T.M."/>
        </authorList>
    </citation>
    <scope>NUCLEOTIDE SEQUENCE</scope>
    <source>
        <strain evidence="12">MNPRO001-30</strain>
        <tissue evidence="12">Meninges</tissue>
    </source>
</reference>
<dbReference type="InterPro" id="IPR001841">
    <property type="entry name" value="Znf_RING"/>
</dbReference>
<evidence type="ECO:0000313" key="13">
    <source>
        <dbReference type="Proteomes" id="UP001196413"/>
    </source>
</evidence>
<dbReference type="SUPFAM" id="SSF57850">
    <property type="entry name" value="RING/U-box"/>
    <property type="match status" value="3"/>
</dbReference>
<keyword evidence="4" id="KW-0479">Metal-binding</keyword>
<keyword evidence="7" id="KW-0833">Ubl conjugation pathway</keyword>
<evidence type="ECO:0000256" key="4">
    <source>
        <dbReference type="ARBA" id="ARBA00022723"/>
    </source>
</evidence>
<accession>A0AAD5R653</accession>
<keyword evidence="8" id="KW-0862">Zinc</keyword>
<dbReference type="GO" id="GO:0008270">
    <property type="term" value="F:zinc ion binding"/>
    <property type="evidence" value="ECO:0007669"/>
    <property type="project" value="UniProtKB-KW"/>
</dbReference>
<evidence type="ECO:0000256" key="7">
    <source>
        <dbReference type="ARBA" id="ARBA00022786"/>
    </source>
</evidence>
<evidence type="ECO:0000256" key="6">
    <source>
        <dbReference type="ARBA" id="ARBA00022771"/>
    </source>
</evidence>
<evidence type="ECO:0000256" key="8">
    <source>
        <dbReference type="ARBA" id="ARBA00022833"/>
    </source>
</evidence>
<dbReference type="EC" id="2.3.2.31" evidence="2"/>
<evidence type="ECO:0000256" key="9">
    <source>
        <dbReference type="PROSITE-ProRule" id="PRU00175"/>
    </source>
</evidence>
<evidence type="ECO:0000256" key="5">
    <source>
        <dbReference type="ARBA" id="ARBA00022737"/>
    </source>
</evidence>
<dbReference type="PROSITE" id="PS51873">
    <property type="entry name" value="TRIAD"/>
    <property type="match status" value="1"/>
</dbReference>
<proteinExistence type="predicted"/>
<feature type="domain" description="RING-type" evidence="11">
    <location>
        <begin position="806"/>
        <end position="1031"/>
    </location>
</feature>
<dbReference type="GO" id="GO:0016567">
    <property type="term" value="P:protein ubiquitination"/>
    <property type="evidence" value="ECO:0007669"/>
    <property type="project" value="InterPro"/>
</dbReference>
<name>A0AAD5R653_PARTN</name>
<evidence type="ECO:0000256" key="3">
    <source>
        <dbReference type="ARBA" id="ARBA00022679"/>
    </source>
</evidence>
<keyword evidence="3" id="KW-0808">Transferase</keyword>
<feature type="domain" description="RING-type" evidence="10">
    <location>
        <begin position="810"/>
        <end position="851"/>
    </location>
</feature>
<dbReference type="PANTHER" id="PTHR11685">
    <property type="entry name" value="RBR FAMILY RING FINGER AND IBR DOMAIN-CONTAINING"/>
    <property type="match status" value="1"/>
</dbReference>
<organism evidence="12 13">
    <name type="scientific">Parelaphostrongylus tenuis</name>
    <name type="common">Meningeal worm</name>
    <dbReference type="NCBI Taxonomy" id="148309"/>
    <lineage>
        <taxon>Eukaryota</taxon>
        <taxon>Metazoa</taxon>
        <taxon>Ecdysozoa</taxon>
        <taxon>Nematoda</taxon>
        <taxon>Chromadorea</taxon>
        <taxon>Rhabditida</taxon>
        <taxon>Rhabditina</taxon>
        <taxon>Rhabditomorpha</taxon>
        <taxon>Strongyloidea</taxon>
        <taxon>Metastrongylidae</taxon>
        <taxon>Parelaphostrongylus</taxon>
    </lineage>
</organism>
<evidence type="ECO:0000256" key="2">
    <source>
        <dbReference type="ARBA" id="ARBA00012251"/>
    </source>
</evidence>
<dbReference type="Proteomes" id="UP001196413">
    <property type="component" value="Unassembled WGS sequence"/>
</dbReference>
<dbReference type="EMBL" id="JAHQIW010006752">
    <property type="protein sequence ID" value="KAJ1370202.1"/>
    <property type="molecule type" value="Genomic_DNA"/>
</dbReference>
<dbReference type="CDD" id="cd20335">
    <property type="entry name" value="BRcat_RBR"/>
    <property type="match status" value="1"/>
</dbReference>
<evidence type="ECO:0000259" key="11">
    <source>
        <dbReference type="PROSITE" id="PS51873"/>
    </source>
</evidence>
<evidence type="ECO:0000256" key="1">
    <source>
        <dbReference type="ARBA" id="ARBA00001798"/>
    </source>
</evidence>
<evidence type="ECO:0000313" key="12">
    <source>
        <dbReference type="EMBL" id="KAJ1370202.1"/>
    </source>
</evidence>